<evidence type="ECO:0000256" key="13">
    <source>
        <dbReference type="SAM" id="MobiDB-lite"/>
    </source>
</evidence>
<dbReference type="SUPFAM" id="SSF53756">
    <property type="entry name" value="UDP-Glycosyltransferase/glycogen phosphorylase"/>
    <property type="match status" value="1"/>
</dbReference>
<dbReference type="CDD" id="cd03806">
    <property type="entry name" value="GT4_ALG11-like"/>
    <property type="match status" value="1"/>
</dbReference>
<gene>
    <name evidence="16" type="primary">ALG11_2</name>
    <name evidence="16" type="ORF">OC842_004957</name>
</gene>
<evidence type="ECO:0000256" key="1">
    <source>
        <dbReference type="ARBA" id="ARBA00004389"/>
    </source>
</evidence>
<dbReference type="PANTHER" id="PTHR45919:SF1">
    <property type="entry name" value="GDP-MAN:MAN(3)GLCNAC(2)-PP-DOL ALPHA-1,2-MANNOSYLTRANSFERASE"/>
    <property type="match status" value="1"/>
</dbReference>
<keyword evidence="9" id="KW-1133">Transmembrane helix</keyword>
<feature type="compositionally biased region" description="Low complexity" evidence="13">
    <location>
        <begin position="536"/>
        <end position="549"/>
    </location>
</feature>
<evidence type="ECO:0000256" key="5">
    <source>
        <dbReference type="ARBA" id="ARBA00022676"/>
    </source>
</evidence>
<dbReference type="EMBL" id="JAPDMQ010000321">
    <property type="protein sequence ID" value="KAK0527174.1"/>
    <property type="molecule type" value="Genomic_DNA"/>
</dbReference>
<keyword evidence="8 12" id="KW-0256">Endoplasmic reticulum</keyword>
<organism evidence="16 17">
    <name type="scientific">Tilletia horrida</name>
    <dbReference type="NCBI Taxonomy" id="155126"/>
    <lineage>
        <taxon>Eukaryota</taxon>
        <taxon>Fungi</taxon>
        <taxon>Dikarya</taxon>
        <taxon>Basidiomycota</taxon>
        <taxon>Ustilaginomycotina</taxon>
        <taxon>Exobasidiomycetes</taxon>
        <taxon>Tilletiales</taxon>
        <taxon>Tilletiaceae</taxon>
        <taxon>Tilletia</taxon>
    </lineage>
</organism>
<dbReference type="AlphaFoldDB" id="A0AAN6JJE5"/>
<proteinExistence type="inferred from homology"/>
<feature type="domain" description="ALG11 mannosyltransferase N-terminal" evidence="15">
    <location>
        <begin position="107"/>
        <end position="315"/>
    </location>
</feature>
<evidence type="ECO:0000256" key="6">
    <source>
        <dbReference type="ARBA" id="ARBA00022679"/>
    </source>
</evidence>
<evidence type="ECO:0000259" key="14">
    <source>
        <dbReference type="Pfam" id="PF00534"/>
    </source>
</evidence>
<keyword evidence="17" id="KW-1185">Reference proteome</keyword>
<evidence type="ECO:0000256" key="3">
    <source>
        <dbReference type="ARBA" id="ARBA00012645"/>
    </source>
</evidence>
<accession>A0AAN6JJE5</accession>
<feature type="compositionally biased region" description="Acidic residues" evidence="13">
    <location>
        <begin position="83"/>
        <end position="93"/>
    </location>
</feature>
<evidence type="ECO:0000256" key="8">
    <source>
        <dbReference type="ARBA" id="ARBA00022824"/>
    </source>
</evidence>
<keyword evidence="6 12" id="KW-0808">Transferase</keyword>
<evidence type="ECO:0000256" key="10">
    <source>
        <dbReference type="ARBA" id="ARBA00023136"/>
    </source>
</evidence>
<dbReference type="GO" id="GO:0006487">
    <property type="term" value="P:protein N-linked glycosylation"/>
    <property type="evidence" value="ECO:0007669"/>
    <property type="project" value="TreeGrafter"/>
</dbReference>
<evidence type="ECO:0000256" key="7">
    <source>
        <dbReference type="ARBA" id="ARBA00022692"/>
    </source>
</evidence>
<dbReference type="InterPro" id="IPR038013">
    <property type="entry name" value="ALG11"/>
</dbReference>
<reference evidence="16" key="1">
    <citation type="journal article" date="2023" name="PhytoFront">
        <title>Draft Genome Resources of Seven Strains of Tilletia horrida, Causal Agent of Kernel Smut of Rice.</title>
        <authorList>
            <person name="Khanal S."/>
            <person name="Antony Babu S."/>
            <person name="Zhou X.G."/>
        </authorList>
    </citation>
    <scope>NUCLEOTIDE SEQUENCE</scope>
    <source>
        <strain evidence="16">TX3</strain>
    </source>
</reference>
<feature type="region of interest" description="Disordered" evidence="13">
    <location>
        <begin position="536"/>
        <end position="555"/>
    </location>
</feature>
<comment type="caution">
    <text evidence="16">The sequence shown here is derived from an EMBL/GenBank/DDBJ whole genome shotgun (WGS) entry which is preliminary data.</text>
</comment>
<keyword evidence="5 12" id="KW-0328">Glycosyltransferase</keyword>
<sequence>MCRRARNHTRSEGESSSVPSVLVLFSLVLLTSAIALVQGIESYIRRTRRLNRKRTRSLLKSVYDECTGRKSRRSRDARSDKKDEDDEEEEGDEEYKYLNSPREDITIVGFFHPFCNAGGGGERVLFQALAHHQQQDPNTLCVVYTGDLSDTVSKHDILSRAQQRFGIPLRPSRVHFLPLHRRFLVEDGYWKHFTLLGQSLGAAILGAEAMALLVPDIFIDTMGYAFAYPVVRFFAPGIPIGAYVHYPTISTDMLERVKSRTAGHTNDASVAGSTWKTHAKLIYYHLFASAYSFSLARANTIVANSSWTKAHLDTLLFGKPHNKRAQPIPAVTGAADSAEARQDRVLRQALDARRGKKKREVEIVYPPCDTTAFSAFPLEGPAEGEEREAGLLVSLAQFRPEKEHATQIRLLRALFDLDPAFRSGGKLTAPSEAEVPKVRLVMMGSCRNEGDEARIVGLKELARELGVEDSVSFVVNAPFGEILATLSRASIGLSTMVDEHFGINVVEFMAAGLITLSHASAGPYLDIAVPVIPASGSSSPSAPQSDPQPTGFHALDPPSFAAKLRDILLLPPEEQLAVRSRARARAIECFGSHGFEEAWRGEVWEVLLRALEEVRRRRRKSKSD</sequence>
<evidence type="ECO:0000256" key="4">
    <source>
        <dbReference type="ARBA" id="ARBA00022018"/>
    </source>
</evidence>
<dbReference type="EC" id="2.4.1.131" evidence="3 12"/>
<comment type="similarity">
    <text evidence="12">Belongs to the glycosyltransferase group 1 family. Glycosyltransferase 4 subfamily.</text>
</comment>
<dbReference type="Pfam" id="PF00534">
    <property type="entry name" value="Glycos_transf_1"/>
    <property type="match status" value="1"/>
</dbReference>
<dbReference type="GO" id="GO:0005789">
    <property type="term" value="C:endoplasmic reticulum membrane"/>
    <property type="evidence" value="ECO:0007669"/>
    <property type="project" value="UniProtKB-SubCell"/>
</dbReference>
<feature type="region of interest" description="Disordered" evidence="13">
    <location>
        <begin position="70"/>
        <end position="96"/>
    </location>
</feature>
<protein>
    <recommendedName>
        <fullName evidence="4 12">GDP-Man:Man(3)GlcNAc(2)-PP-Dol alpha-1,2-mannosyltransferase</fullName>
        <ecNumber evidence="3 12">2.4.1.131</ecNumber>
    </recommendedName>
</protein>
<comment type="pathway">
    <text evidence="2 12">Protein modification; protein glycosylation.</text>
</comment>
<dbReference type="InterPro" id="IPR001296">
    <property type="entry name" value="Glyco_trans_1"/>
</dbReference>
<evidence type="ECO:0000313" key="16">
    <source>
        <dbReference type="EMBL" id="KAK0527174.1"/>
    </source>
</evidence>
<evidence type="ECO:0000313" key="17">
    <source>
        <dbReference type="Proteomes" id="UP001176521"/>
    </source>
</evidence>
<evidence type="ECO:0000259" key="15">
    <source>
        <dbReference type="Pfam" id="PF15924"/>
    </source>
</evidence>
<dbReference type="Proteomes" id="UP001176521">
    <property type="component" value="Unassembled WGS sequence"/>
</dbReference>
<dbReference type="GO" id="GO:0004377">
    <property type="term" value="F:GDP-Man:Man(3)GlcNAc(2)-PP-Dol alpha-1,2-mannosyltransferase activity"/>
    <property type="evidence" value="ECO:0007669"/>
    <property type="project" value="UniProtKB-UniRule"/>
</dbReference>
<feature type="compositionally biased region" description="Basic and acidic residues" evidence="13">
    <location>
        <begin position="70"/>
        <end position="82"/>
    </location>
</feature>
<dbReference type="PANTHER" id="PTHR45919">
    <property type="entry name" value="GDP-MAN:MAN(3)GLCNAC(2)-PP-DOL ALPHA-1,2-MANNOSYLTRANSFERASE"/>
    <property type="match status" value="1"/>
</dbReference>
<keyword evidence="10" id="KW-0472">Membrane</keyword>
<comment type="subcellular location">
    <subcellularLocation>
        <location evidence="1">Endoplasmic reticulum membrane</location>
        <topology evidence="1">Single-pass membrane protein</topology>
    </subcellularLocation>
</comment>
<evidence type="ECO:0000256" key="11">
    <source>
        <dbReference type="ARBA" id="ARBA00045065"/>
    </source>
</evidence>
<name>A0AAN6JJE5_9BASI</name>
<dbReference type="Gene3D" id="3.40.50.2000">
    <property type="entry name" value="Glycogen Phosphorylase B"/>
    <property type="match status" value="1"/>
</dbReference>
<dbReference type="InterPro" id="IPR031814">
    <property type="entry name" value="ALG11_N"/>
</dbReference>
<comment type="function">
    <text evidence="12">GDP-Man:Man(3)GlcNAc(2)-PP-Dol alpha-1,2-mannosyltransferase that operates in the biosynthetic pathway of dolichol-linked oligosaccharides, the glycan precursors employed in protein asparagine (N)-glycosylation. The assembly of dolichol-linked oligosaccharides begins on the cytosolic side of the endoplasmic reticulum membrane and finishes in its lumen. The sequential addition of sugars to dolichol pyrophosphate produces dolichol-linked oligosaccharides containing fourteen sugars, including two GlcNAcs, nine mannoses and three glucoses. Once assembled, the oligosaccharide is transferred from the lipid to nascent proteins by oligosaccharyltransferases. Catalyzes, on the cytoplasmic face of the endoplasmic reticulum, the addition of the fourth and fifth mannose residues to the dolichol-linked oligosaccharide chain, to produce Man(5)GlcNAc(2)-PP-dolichol core oligosaccharide.</text>
</comment>
<feature type="domain" description="Glycosyl transferase family 1" evidence="14">
    <location>
        <begin position="388"/>
        <end position="528"/>
    </location>
</feature>
<comment type="catalytic activity">
    <reaction evidence="11 12">
        <text>an alpha-D-Man-(1-&gt;3)-[alpha-D-Man-(1-&gt;6)]-beta-D-Man-(1-&gt;4)-beta-D-GlcNAc-(1-&gt;4)-alpha-D-GlcNAc-diphospho-di-trans,poly-cis-dolichol + 2 GDP-alpha-D-mannose = an alpha-D-Man-(1-&gt;2)-alpha-D-Man-(1-&gt;2)-alpha-D-Man-(1-&gt;3)-[alpha-D-Man-(1-&gt;6)]-beta-D-Man-(1-&gt;4)-beta-D-GlcNAc-(1-&gt;4)-alpha-D-GlcNAc-diphospho-di-trans,poly-cis-dolichol + 2 GDP + 2 H(+)</text>
        <dbReference type="Rhea" id="RHEA:29523"/>
        <dbReference type="Rhea" id="RHEA-COMP:19515"/>
        <dbReference type="Rhea" id="RHEA-COMP:19516"/>
        <dbReference type="ChEBI" id="CHEBI:15378"/>
        <dbReference type="ChEBI" id="CHEBI:57527"/>
        <dbReference type="ChEBI" id="CHEBI:58189"/>
        <dbReference type="ChEBI" id="CHEBI:132511"/>
        <dbReference type="ChEBI" id="CHEBI:132515"/>
        <dbReference type="EC" id="2.4.1.131"/>
    </reaction>
    <physiologicalReaction direction="left-to-right" evidence="11 12">
        <dbReference type="Rhea" id="RHEA:29524"/>
    </physiologicalReaction>
</comment>
<dbReference type="Pfam" id="PF15924">
    <property type="entry name" value="ALG11_N"/>
    <property type="match status" value="1"/>
</dbReference>
<evidence type="ECO:0000256" key="9">
    <source>
        <dbReference type="ARBA" id="ARBA00022989"/>
    </source>
</evidence>
<keyword evidence="7" id="KW-0812">Transmembrane</keyword>
<evidence type="ECO:0000256" key="2">
    <source>
        <dbReference type="ARBA" id="ARBA00004922"/>
    </source>
</evidence>
<evidence type="ECO:0000256" key="12">
    <source>
        <dbReference type="RuleBase" id="RU367051"/>
    </source>
</evidence>